<dbReference type="GeneID" id="6920812"/>
<accession>B5LJB2</accession>
<evidence type="ECO:0000313" key="1">
    <source>
        <dbReference type="EMBL" id="ACH62109.1"/>
    </source>
</evidence>
<dbReference type="KEGG" id="vg:6920812"/>
<keyword evidence="2" id="KW-1185">Reference proteome</keyword>
<sequence>MSNRQGIHFHADGRVFANGTVFHPLREDYWRTEDGRFELTNQPFEGEDDWGVWDTVRDEWTHVAESTGFDTKTEAVAAFIRSQS</sequence>
<name>B5LJB2_9CAUD</name>
<reference evidence="1 2" key="1">
    <citation type="submission" date="2008-06" db="EMBL/GenBank/DDBJ databases">
        <authorList>
            <person name="Smith A.L."/>
            <person name="Paladin E.C."/>
            <person name="Jacobs-Sera D."/>
            <person name="Hendirx R.W."/>
            <person name="Hatfull G.F."/>
        </authorList>
    </citation>
    <scope>NUCLEOTIDE SEQUENCE [LARGE SCALE GENOMIC DNA]</scope>
</reference>
<protein>
    <submittedName>
        <fullName evidence="1">Uncharacterized protein</fullName>
    </submittedName>
</protein>
<proteinExistence type="predicted"/>
<evidence type="ECO:0000313" key="2">
    <source>
        <dbReference type="Proteomes" id="UP000001849"/>
    </source>
</evidence>
<dbReference type="EMBL" id="EU826466">
    <property type="protein sequence ID" value="ACH62109.1"/>
    <property type="molecule type" value="Genomic_DNA"/>
</dbReference>
<organism evidence="1 2">
    <name type="scientific">Mycobacterium phage Myrna</name>
    <dbReference type="NCBI Taxonomy" id="546805"/>
    <lineage>
        <taxon>Viruses</taxon>
        <taxon>Duplodnaviria</taxon>
        <taxon>Heunggongvirae</taxon>
        <taxon>Uroviricota</taxon>
        <taxon>Caudoviricetes</taxon>
        <taxon>Ceeclamvirinae</taxon>
        <taxon>Myrnavirus</taxon>
        <taxon>Myrnavirus myrna</taxon>
    </lineage>
</organism>
<dbReference type="Proteomes" id="UP000001849">
    <property type="component" value="Segment"/>
</dbReference>
<gene>
    <name evidence="1" type="primary">108</name>
    <name evidence="1" type="ORF">MYRNA_108</name>
</gene>
<dbReference type="RefSeq" id="YP_002225019.1">
    <property type="nucleotide sequence ID" value="NC_011273.1"/>
</dbReference>